<dbReference type="Proteomes" id="UP000007148">
    <property type="component" value="Unassembled WGS sequence"/>
</dbReference>
<dbReference type="HOGENOM" id="CLU_051871_1_0_1"/>
<dbReference type="eggNOG" id="ENOG502RZDF">
    <property type="taxonomic scope" value="Eukaryota"/>
</dbReference>
<comment type="caution">
    <text evidence="4">The sequence shown here is derived from an EMBL/GenBank/DDBJ whole genome shotgun (WGS) entry which is preliminary data.</text>
</comment>
<evidence type="ECO:0000259" key="3">
    <source>
        <dbReference type="Pfam" id="PF01464"/>
    </source>
</evidence>
<dbReference type="OrthoDB" id="2537480at2759"/>
<organism evidence="4 5">
    <name type="scientific">Serendipita indica (strain DSM 11827)</name>
    <name type="common">Root endophyte fungus</name>
    <name type="synonym">Piriformospora indica</name>
    <dbReference type="NCBI Taxonomy" id="1109443"/>
    <lineage>
        <taxon>Eukaryota</taxon>
        <taxon>Fungi</taxon>
        <taxon>Dikarya</taxon>
        <taxon>Basidiomycota</taxon>
        <taxon>Agaricomycotina</taxon>
        <taxon>Agaricomycetes</taxon>
        <taxon>Sebacinales</taxon>
        <taxon>Serendipitaceae</taxon>
        <taxon>Serendipita</taxon>
    </lineage>
</organism>
<evidence type="ECO:0000256" key="2">
    <source>
        <dbReference type="SAM" id="SignalP"/>
    </source>
</evidence>
<accession>G4TFA8</accession>
<dbReference type="InterPro" id="IPR008258">
    <property type="entry name" value="Transglycosylase_SLT_dom_1"/>
</dbReference>
<name>G4TFA8_SERID</name>
<feature type="chain" id="PRO_5003469060" evidence="2">
    <location>
        <begin position="22"/>
        <end position="301"/>
    </location>
</feature>
<evidence type="ECO:0000313" key="4">
    <source>
        <dbReference type="EMBL" id="CCA70009.1"/>
    </source>
</evidence>
<evidence type="ECO:0000256" key="1">
    <source>
        <dbReference type="SAM" id="MobiDB-lite"/>
    </source>
</evidence>
<dbReference type="Pfam" id="PF01464">
    <property type="entry name" value="SLT"/>
    <property type="match status" value="1"/>
</dbReference>
<dbReference type="InterPro" id="IPR023346">
    <property type="entry name" value="Lysozyme-like_dom_sf"/>
</dbReference>
<feature type="region of interest" description="Disordered" evidence="1">
    <location>
        <begin position="48"/>
        <end position="113"/>
    </location>
</feature>
<dbReference type="InParanoid" id="G4TFA8"/>
<proteinExistence type="predicted"/>
<keyword evidence="2" id="KW-0732">Signal</keyword>
<sequence>MRFSLTTIIASLAIMAELAEASAIMMTPRSNHALAARRIARKKRCIARGPNSSNNAQNAPSNSVQAAPAPAPTQHTPPPAPAPAPQGNTAGITSAPDNRCGKNATPNVQSWTGPNGSADYLTCGIRDSGWEPPMMTLDNAVIKSLDEILSMPGNPLAPCTNLLGDFNAVAASHGVPAALLAAIALQESTCRSGVIGRNGEVGLMQLTPDKCVNDGRCWYDRGNIEMGAEVFKNFLNAAGGNMLLALGNYNGWVKFMTVADANNKPTCGQRNNLDYLMNVMNGYLQGVDPASVNMGTFFNLC</sequence>
<reference evidence="4 5" key="1">
    <citation type="journal article" date="2011" name="PLoS Pathog.">
        <title>Endophytic Life Strategies Decoded by Genome and Transcriptome Analyses of the Mutualistic Root Symbiont Piriformospora indica.</title>
        <authorList>
            <person name="Zuccaro A."/>
            <person name="Lahrmann U."/>
            <person name="Guldener U."/>
            <person name="Langen G."/>
            <person name="Pfiffi S."/>
            <person name="Biedenkopf D."/>
            <person name="Wong P."/>
            <person name="Samans B."/>
            <person name="Grimm C."/>
            <person name="Basiewicz M."/>
            <person name="Murat C."/>
            <person name="Martin F."/>
            <person name="Kogel K.H."/>
        </authorList>
    </citation>
    <scope>NUCLEOTIDE SEQUENCE [LARGE SCALE GENOMIC DNA]</scope>
    <source>
        <strain evidence="4 5">DSM 11827</strain>
    </source>
</reference>
<feature type="compositionally biased region" description="Polar residues" evidence="1">
    <location>
        <begin position="104"/>
        <end position="113"/>
    </location>
</feature>
<feature type="compositionally biased region" description="Low complexity" evidence="1">
    <location>
        <begin position="48"/>
        <end position="68"/>
    </location>
</feature>
<feature type="compositionally biased region" description="Pro residues" evidence="1">
    <location>
        <begin position="69"/>
        <end position="84"/>
    </location>
</feature>
<dbReference type="SUPFAM" id="SSF53955">
    <property type="entry name" value="Lysozyme-like"/>
    <property type="match status" value="1"/>
</dbReference>
<evidence type="ECO:0000313" key="5">
    <source>
        <dbReference type="Proteomes" id="UP000007148"/>
    </source>
</evidence>
<keyword evidence="4" id="KW-0378">Hydrolase</keyword>
<dbReference type="OMA" id="ITREKCK"/>
<dbReference type="EMBL" id="CAFZ01000069">
    <property type="protein sequence ID" value="CCA70009.1"/>
    <property type="molecule type" value="Genomic_DNA"/>
</dbReference>
<protein>
    <submittedName>
        <fullName evidence="4">Related to glycoside hydrolase family 23 protein-Laccaria bicolor</fullName>
    </submittedName>
</protein>
<feature type="compositionally biased region" description="Polar residues" evidence="1">
    <location>
        <begin position="87"/>
        <end position="96"/>
    </location>
</feature>
<dbReference type="Gene3D" id="1.10.530.10">
    <property type="match status" value="1"/>
</dbReference>
<dbReference type="GO" id="GO:0016787">
    <property type="term" value="F:hydrolase activity"/>
    <property type="evidence" value="ECO:0007669"/>
    <property type="project" value="UniProtKB-KW"/>
</dbReference>
<gene>
    <name evidence="4" type="ORF">PIIN_03949</name>
</gene>
<dbReference type="AlphaFoldDB" id="G4TFA8"/>
<keyword evidence="5" id="KW-1185">Reference proteome</keyword>
<feature type="signal peptide" evidence="2">
    <location>
        <begin position="1"/>
        <end position="21"/>
    </location>
</feature>
<feature type="domain" description="Transglycosylase SLT" evidence="3">
    <location>
        <begin position="167"/>
        <end position="251"/>
    </location>
</feature>